<dbReference type="AlphaFoldDB" id="A0A3L8PYI0"/>
<evidence type="ECO:0000313" key="1">
    <source>
        <dbReference type="EMBL" id="RLV60507.1"/>
    </source>
</evidence>
<keyword evidence="2" id="KW-1185">Reference proteome</keyword>
<dbReference type="EMBL" id="QZEI01000015">
    <property type="protein sequence ID" value="RLV60507.1"/>
    <property type="molecule type" value="Genomic_DNA"/>
</dbReference>
<comment type="caution">
    <text evidence="1">The sequence shown here is derived from an EMBL/GenBank/DDBJ whole genome shotgun (WGS) entry which is preliminary data.</text>
</comment>
<evidence type="ECO:0000313" key="2">
    <source>
        <dbReference type="Proteomes" id="UP000281474"/>
    </source>
</evidence>
<dbReference type="RefSeq" id="WP_121838267.1">
    <property type="nucleotide sequence ID" value="NZ_ML014764.1"/>
</dbReference>
<name>A0A3L8PYI0_9GAMM</name>
<reference evidence="1 2" key="1">
    <citation type="submission" date="2018-09" db="EMBL/GenBank/DDBJ databases">
        <title>Phylogeny of the Shewanellaceae, and recommendation for two new genera, Pseudoshewanella and Parashewanella.</title>
        <authorList>
            <person name="Wang G."/>
        </authorList>
    </citation>
    <scope>NUCLEOTIDE SEQUENCE [LARGE SCALE GENOMIC DNA]</scope>
    <source>
        <strain evidence="1 2">C51</strain>
    </source>
</reference>
<sequence length="87" mass="10210">MLYVLNKYIFVYQVKFTLPKFVKIDVLDPTLPLFAIKIWGKSWIEEEQIPNKKEATQSHLVKRSLSPLSAFVKEQTYGVVKCKLMVY</sequence>
<accession>A0A3L8PYI0</accession>
<proteinExistence type="predicted"/>
<organism evidence="1 2">
    <name type="scientific">Parashewanella curva</name>
    <dbReference type="NCBI Taxonomy" id="2338552"/>
    <lineage>
        <taxon>Bacteria</taxon>
        <taxon>Pseudomonadati</taxon>
        <taxon>Pseudomonadota</taxon>
        <taxon>Gammaproteobacteria</taxon>
        <taxon>Alteromonadales</taxon>
        <taxon>Shewanellaceae</taxon>
        <taxon>Parashewanella</taxon>
    </lineage>
</organism>
<protein>
    <submittedName>
        <fullName evidence="1">Uncharacterized protein</fullName>
    </submittedName>
</protein>
<gene>
    <name evidence="1" type="ORF">D5018_06860</name>
</gene>
<dbReference type="Proteomes" id="UP000281474">
    <property type="component" value="Unassembled WGS sequence"/>
</dbReference>